<evidence type="ECO:0000313" key="2">
    <source>
        <dbReference type="EMBL" id="HJA82430.1"/>
    </source>
</evidence>
<dbReference type="Proteomes" id="UP000823860">
    <property type="component" value="Unassembled WGS sequence"/>
</dbReference>
<organism evidence="2 3">
    <name type="scientific">Candidatus Bacteroides intestinavium</name>
    <dbReference type="NCBI Taxonomy" id="2838469"/>
    <lineage>
        <taxon>Bacteria</taxon>
        <taxon>Pseudomonadati</taxon>
        <taxon>Bacteroidota</taxon>
        <taxon>Bacteroidia</taxon>
        <taxon>Bacteroidales</taxon>
        <taxon>Bacteroidaceae</taxon>
        <taxon>Bacteroides</taxon>
    </lineage>
</organism>
<reference evidence="2" key="1">
    <citation type="journal article" date="2021" name="PeerJ">
        <title>Extensive microbial diversity within the chicken gut microbiome revealed by metagenomics and culture.</title>
        <authorList>
            <person name="Gilroy R."/>
            <person name="Ravi A."/>
            <person name="Getino M."/>
            <person name="Pursley I."/>
            <person name="Horton D.L."/>
            <person name="Alikhan N.F."/>
            <person name="Baker D."/>
            <person name="Gharbi K."/>
            <person name="Hall N."/>
            <person name="Watson M."/>
            <person name="Adriaenssens E.M."/>
            <person name="Foster-Nyarko E."/>
            <person name="Jarju S."/>
            <person name="Secka A."/>
            <person name="Antonio M."/>
            <person name="Oren A."/>
            <person name="Chaudhuri R.R."/>
            <person name="La Ragione R."/>
            <person name="Hildebrand F."/>
            <person name="Pallen M.J."/>
        </authorList>
    </citation>
    <scope>NUCLEOTIDE SEQUENCE</scope>
    <source>
        <strain evidence="2">ChiHecec1B25-7008</strain>
    </source>
</reference>
<accession>A0A9D2KT97</accession>
<sequence length="63" mass="7803">MEKTINQEQNPEPRKQPLTREEIWRRMKANRQHKQEFVERAKELLTKEYKARYGKEPSGFEVW</sequence>
<dbReference type="AlphaFoldDB" id="A0A9D2KT97"/>
<feature type="region of interest" description="Disordered" evidence="1">
    <location>
        <begin position="1"/>
        <end position="21"/>
    </location>
</feature>
<evidence type="ECO:0000256" key="1">
    <source>
        <dbReference type="SAM" id="MobiDB-lite"/>
    </source>
</evidence>
<gene>
    <name evidence="2" type="ORF">H9785_00425</name>
</gene>
<protein>
    <submittedName>
        <fullName evidence="2">Protein tyrosine phosphatase</fullName>
    </submittedName>
</protein>
<comment type="caution">
    <text evidence="2">The sequence shown here is derived from an EMBL/GenBank/DDBJ whole genome shotgun (WGS) entry which is preliminary data.</text>
</comment>
<reference evidence="2" key="2">
    <citation type="submission" date="2021-04" db="EMBL/GenBank/DDBJ databases">
        <authorList>
            <person name="Gilroy R."/>
        </authorList>
    </citation>
    <scope>NUCLEOTIDE SEQUENCE</scope>
    <source>
        <strain evidence="2">ChiHecec1B25-7008</strain>
    </source>
</reference>
<name>A0A9D2KT97_9BACE</name>
<dbReference type="EMBL" id="DWZE01000006">
    <property type="protein sequence ID" value="HJA82430.1"/>
    <property type="molecule type" value="Genomic_DNA"/>
</dbReference>
<proteinExistence type="predicted"/>
<evidence type="ECO:0000313" key="3">
    <source>
        <dbReference type="Proteomes" id="UP000823860"/>
    </source>
</evidence>